<dbReference type="SMART" id="SM00089">
    <property type="entry name" value="PKD"/>
    <property type="match status" value="2"/>
</dbReference>
<dbReference type="EMBL" id="HE964772">
    <property type="protein sequence ID" value="CCJ37065.1"/>
    <property type="molecule type" value="Genomic_DNA"/>
</dbReference>
<dbReference type="BioCyc" id="MBOU1201294:BN140_RS10670-MONOMER"/>
<dbReference type="PROSITE" id="PS51766">
    <property type="entry name" value="DOCKERIN"/>
    <property type="match status" value="1"/>
</dbReference>
<dbReference type="CDD" id="cd14256">
    <property type="entry name" value="Dockerin_I"/>
    <property type="match status" value="1"/>
</dbReference>
<dbReference type="Pfam" id="PF18911">
    <property type="entry name" value="PKD_4"/>
    <property type="match status" value="2"/>
</dbReference>
<reference evidence="5" key="1">
    <citation type="journal article" date="2012" name="J. Bacteriol.">
        <title>Complete genome sequence of the hydrogenotrophic, methanogenic archaeon Methanoculleus bourgensis strain MS2T, isolated from a sewage sludge digester.</title>
        <authorList>
            <person name="Maus I."/>
            <person name="Wibberg D."/>
            <person name="Stantscheff R."/>
            <person name="Eikmeyer F.G."/>
            <person name="Seffner A."/>
            <person name="Boelter J."/>
            <person name="Szczepanowski R."/>
            <person name="Blom J."/>
            <person name="Jaenicke S."/>
            <person name="Konig H."/>
            <person name="Puhler A."/>
            <person name="Schluter A."/>
        </authorList>
    </citation>
    <scope>NUCLEOTIDE SEQUENCE [LARGE SCALE GENOMIC DNA]</scope>
    <source>
        <strain evidence="5">ATCC 43281 / DSM 3045 / OCM 15 / MS2</strain>
    </source>
</reference>
<dbReference type="InterPro" id="IPR035986">
    <property type="entry name" value="PKD_dom_sf"/>
</dbReference>
<dbReference type="InterPro" id="IPR057708">
    <property type="entry name" value="DUF7948"/>
</dbReference>
<dbReference type="HOGENOM" id="CLU_003594_1_0_2"/>
<dbReference type="Gene3D" id="2.60.40.10">
    <property type="entry name" value="Immunoglobulins"/>
    <property type="match status" value="2"/>
</dbReference>
<dbReference type="InterPro" id="IPR018247">
    <property type="entry name" value="EF_Hand_1_Ca_BS"/>
</dbReference>
<evidence type="ECO:0000259" key="2">
    <source>
        <dbReference type="PROSITE" id="PS50093"/>
    </source>
</evidence>
<dbReference type="PROSITE" id="PS50093">
    <property type="entry name" value="PKD"/>
    <property type="match status" value="2"/>
</dbReference>
<dbReference type="PANTHER" id="PTHR35580">
    <property type="entry name" value="CELL SURFACE GLYCOPROTEIN (S-LAYER PROTEIN)-LIKE PROTEIN"/>
    <property type="match status" value="1"/>
</dbReference>
<dbReference type="InterPro" id="IPR036439">
    <property type="entry name" value="Dockerin_dom_sf"/>
</dbReference>
<dbReference type="InterPro" id="IPR013783">
    <property type="entry name" value="Ig-like_fold"/>
</dbReference>
<dbReference type="InterPro" id="IPR022409">
    <property type="entry name" value="PKD/Chitinase_dom"/>
</dbReference>
<evidence type="ECO:0000313" key="4">
    <source>
        <dbReference type="EMBL" id="CCJ37065.1"/>
    </source>
</evidence>
<dbReference type="CDD" id="cd00146">
    <property type="entry name" value="PKD"/>
    <property type="match status" value="2"/>
</dbReference>
<feature type="domain" description="PKD" evidence="2">
    <location>
        <begin position="1192"/>
        <end position="1275"/>
    </location>
</feature>
<dbReference type="PATRIC" id="fig|1201294.9.peg.2376"/>
<evidence type="ECO:0000313" key="5">
    <source>
        <dbReference type="Proteomes" id="UP000009007"/>
    </source>
</evidence>
<evidence type="ECO:0000259" key="3">
    <source>
        <dbReference type="PROSITE" id="PS51766"/>
    </source>
</evidence>
<dbReference type="InterPro" id="IPR000601">
    <property type="entry name" value="PKD_dom"/>
</dbReference>
<dbReference type="Proteomes" id="UP000009007">
    <property type="component" value="Chromosome I"/>
</dbReference>
<dbReference type="Gene3D" id="1.10.1330.10">
    <property type="entry name" value="Dockerin domain"/>
    <property type="match status" value="1"/>
</dbReference>
<dbReference type="PANTHER" id="PTHR35580:SF1">
    <property type="entry name" value="PHYTASE-LIKE DOMAIN-CONTAINING PROTEIN"/>
    <property type="match status" value="1"/>
</dbReference>
<keyword evidence="5" id="KW-1185">Reference proteome</keyword>
<sequence length="1331" mass="139010">MTFPIERRSSTIAAIPTSGHPDTPTPLLRFPFSTPGQAGARRQDRCRGCVVMMKQILSLVVLIVLAALLPAAAADTGTGGASPDSLEIGDGANNRLLSLGFIPNVGQYDPGVDYVLHYQDTTVFFMRDGLVLAHTAGSAENVSRDVIRQSFAGASPETHLAARDQRAGVVNYYVGNDSSKWLSGIPVYSEVVYEDLYPGIDLVYAEKNGRLKREFRISPGADPSQIELLYEGESEPYVDGDGVLRFASPAGEMLESPLVCWQVIGGEKVDRVAEYVVDDGSVRIAVAEYDAGHELIVDPELVYSSYLGGGEGDYGYALAGDGDGGVWVTGYTASPDFPVLDDSDGKSGHTAFVSHFASNGTLLSSTCLGGARSLGGTRSDYGHVLAGDDEGGVWVIGTTGSDFPVLNASQSAYGGDGDVFVSHFSSSGTLLSSTYLGGGGIELDNALVGDGDGGVWVAGLTTSTDLPVTEDAYQSTYGGGSGDAFVSHFSSTGALLSSTYLGGENYDYGSALAGDGAGGVWVMGGNQYGGFPVLNEYQRTNSGGWDVFVSHFSSSGTLLSSTYLGGSDHDDGSALVGDGDGGVWVTGETLSLYVPDSSKGFPVRNASQRTNGGGYFDAFVSHLSSEGALLSSTYLGGDEHDSGYALAGDGDGGVWVTGRTRSADFPVRNAHQSAYGGGFSYGDRFVSHFSSEGALLSSTYLGGEADDCDGDKGREDDHRYTLVGDDAGGVWVTGSTASTAFPVLDEYQSTNGGGWDAFVSHFASDGALLLSTSLGGDGDDHGRALAGDGHGGVWVTGYTGSPGFPVLNAYQSSYGGSSDVFVAKFGIDDPVPVHPPTANFTANVTAGPAPLAVRFTDTSTGEITAWSWDFGDGNTSSERDRVHTYTTPGTYTVALTVSNSHAEDTMRMEHYIQVQKPLPSAELIFNVNYNRGTSNDSIASGTSPCSLAYYTSVHNPQENQESILGDLVFVLDAQEIVSVSSGTCAEINGTQVTWTIPSPAAISPGTGSSTSAATSATADQSSGVTLERSCNRTVFTEAGVQQVTLNITFDTIDLDNLWGRIMCTETDDVRPTIVPGTISTDLPLRGLSEERAGVYFGVNQSAIETGRQYTLSCAVEVDPLRPVAFAPACAIWEVRNSTSVAAPAGTAVTIPAELLPGNVSSVAFSSATPCEWTCIQNEHIITSLYQRAVPAPSANFTADVTSGPAPLAVRFTDASTGEITAWSWSFGDGNTSTEQNPVHTYTAPGNYTVNLTVSTEDGSDTLSQPGYITVTVKGDFNGNNEVDIGDVARVAYMVVGKTAADPAADFNGNGVVDIGDAAKIAYYFVEKIEAL</sequence>
<keyword evidence="1" id="KW-1133">Transmembrane helix</keyword>
<dbReference type="SUPFAM" id="SSF63446">
    <property type="entry name" value="Type I dockerin domain"/>
    <property type="match status" value="1"/>
</dbReference>
<evidence type="ECO:0000256" key="1">
    <source>
        <dbReference type="SAM" id="Phobius"/>
    </source>
</evidence>
<dbReference type="STRING" id="1201294.BN140_2142"/>
<dbReference type="SUPFAM" id="SSF49299">
    <property type="entry name" value="PKD domain"/>
    <property type="match status" value="2"/>
</dbReference>
<feature type="transmembrane region" description="Helical" evidence="1">
    <location>
        <begin position="51"/>
        <end position="73"/>
    </location>
</feature>
<feature type="domain" description="PKD" evidence="2">
    <location>
        <begin position="836"/>
        <end position="900"/>
    </location>
</feature>
<proteinExistence type="predicted"/>
<keyword evidence="1" id="KW-0472">Membrane</keyword>
<keyword evidence="1" id="KW-0812">Transmembrane</keyword>
<dbReference type="PROSITE" id="PS00018">
    <property type="entry name" value="EF_HAND_1"/>
    <property type="match status" value="1"/>
</dbReference>
<feature type="domain" description="Dockerin" evidence="3">
    <location>
        <begin position="1269"/>
        <end position="1331"/>
    </location>
</feature>
<dbReference type="InterPro" id="IPR016134">
    <property type="entry name" value="Dockerin_dom"/>
</dbReference>
<accession>I7L0V3</accession>
<dbReference type="GO" id="GO:0000272">
    <property type="term" value="P:polysaccharide catabolic process"/>
    <property type="evidence" value="ECO:0007669"/>
    <property type="project" value="InterPro"/>
</dbReference>
<gene>
    <name evidence="4" type="ordered locus">BN140_2142</name>
</gene>
<dbReference type="Pfam" id="PF25778">
    <property type="entry name" value="DUF7948"/>
    <property type="match status" value="1"/>
</dbReference>
<dbReference type="InterPro" id="IPR052918">
    <property type="entry name" value="Motility_Chemotaxis_Reg"/>
</dbReference>
<name>I7L0V3_METBM</name>
<organism evidence="4 5">
    <name type="scientific">Methanoculleus bourgensis (strain ATCC 43281 / DSM 3045 / OCM 15 / MS2)</name>
    <name type="common">Methanogenium bourgense</name>
    <dbReference type="NCBI Taxonomy" id="1201294"/>
    <lineage>
        <taxon>Archaea</taxon>
        <taxon>Methanobacteriati</taxon>
        <taxon>Methanobacteriota</taxon>
        <taxon>Stenosarchaea group</taxon>
        <taxon>Methanomicrobia</taxon>
        <taxon>Methanomicrobiales</taxon>
        <taxon>Methanomicrobiaceae</taxon>
        <taxon>Methanoculleus</taxon>
    </lineage>
</organism>
<dbReference type="KEGG" id="mbg:BN140_2142"/>
<dbReference type="FunFam" id="2.60.40.10:FF:000270">
    <property type="entry name" value="Cell surface protein"/>
    <property type="match status" value="2"/>
</dbReference>
<protein>
    <submittedName>
        <fullName evidence="4">Cell surface protein</fullName>
    </submittedName>
</protein>